<keyword evidence="1" id="KW-1133">Transmembrane helix</keyword>
<accession>A0AA88XE08</accession>
<dbReference type="AlphaFoldDB" id="A0AA88XE08"/>
<name>A0AA88XE08_PINIB</name>
<dbReference type="PANTHER" id="PTHR34203:SF13">
    <property type="entry name" value="EXPRESSED PROTEIN"/>
    <property type="match status" value="1"/>
</dbReference>
<gene>
    <name evidence="2" type="ORF">FSP39_000831</name>
</gene>
<dbReference type="InterPro" id="IPR029063">
    <property type="entry name" value="SAM-dependent_MTases_sf"/>
</dbReference>
<dbReference type="EMBL" id="VSWD01000013">
    <property type="protein sequence ID" value="KAK3083653.1"/>
    <property type="molecule type" value="Genomic_DNA"/>
</dbReference>
<keyword evidence="1" id="KW-0812">Transmembrane</keyword>
<sequence length="260" mass="29105">MKFRVFIHRNRGVVSGITLSLLLMTCLLWKYSTDSERAITVARVTENKIFELDPKEKLDGKLLFPQRVPSNEKDPNVWTYSLSAAGITEIEMCNNLADLKRNRDFILNRLQGFVGNVPIYIHDPGHDYISSQVKASHNFEPHIFGTIYSYLKKNYDMNLIDVGANIGIISLQAAVLGRKVISIDAAKSNIQHICASAHENDAGGRISLIHNAVSDNHTSVSFVMGKDGEFGASFMDDKNLRQDKIRMSGVKFDTQNLVTC</sequence>
<evidence type="ECO:0000256" key="1">
    <source>
        <dbReference type="SAM" id="Phobius"/>
    </source>
</evidence>
<feature type="transmembrane region" description="Helical" evidence="1">
    <location>
        <begin position="12"/>
        <end position="31"/>
    </location>
</feature>
<dbReference type="Proteomes" id="UP001186944">
    <property type="component" value="Unassembled WGS sequence"/>
</dbReference>
<reference evidence="2" key="1">
    <citation type="submission" date="2019-08" db="EMBL/GenBank/DDBJ databases">
        <title>The improved chromosome-level genome for the pearl oyster Pinctada fucata martensii using PacBio sequencing and Hi-C.</title>
        <authorList>
            <person name="Zheng Z."/>
        </authorList>
    </citation>
    <scope>NUCLEOTIDE SEQUENCE</scope>
    <source>
        <strain evidence="2">ZZ-2019</strain>
        <tissue evidence="2">Adductor muscle</tissue>
    </source>
</reference>
<dbReference type="PANTHER" id="PTHR34203">
    <property type="entry name" value="METHYLTRANSFERASE, FKBM FAMILY PROTEIN"/>
    <property type="match status" value="1"/>
</dbReference>
<evidence type="ECO:0000313" key="2">
    <source>
        <dbReference type="EMBL" id="KAK3083653.1"/>
    </source>
</evidence>
<comment type="caution">
    <text evidence="2">The sequence shown here is derived from an EMBL/GenBank/DDBJ whole genome shotgun (WGS) entry which is preliminary data.</text>
</comment>
<dbReference type="Gene3D" id="3.40.50.150">
    <property type="entry name" value="Vaccinia Virus protein VP39"/>
    <property type="match status" value="1"/>
</dbReference>
<dbReference type="InterPro" id="IPR052514">
    <property type="entry name" value="SAM-dependent_MTase"/>
</dbReference>
<keyword evidence="3" id="KW-1185">Reference proteome</keyword>
<organism evidence="2 3">
    <name type="scientific">Pinctada imbricata</name>
    <name type="common">Atlantic pearl-oyster</name>
    <name type="synonym">Pinctada martensii</name>
    <dbReference type="NCBI Taxonomy" id="66713"/>
    <lineage>
        <taxon>Eukaryota</taxon>
        <taxon>Metazoa</taxon>
        <taxon>Spiralia</taxon>
        <taxon>Lophotrochozoa</taxon>
        <taxon>Mollusca</taxon>
        <taxon>Bivalvia</taxon>
        <taxon>Autobranchia</taxon>
        <taxon>Pteriomorphia</taxon>
        <taxon>Pterioida</taxon>
        <taxon>Pterioidea</taxon>
        <taxon>Pteriidae</taxon>
        <taxon>Pinctada</taxon>
    </lineage>
</organism>
<protein>
    <submittedName>
        <fullName evidence="2">Uncharacterized protein</fullName>
    </submittedName>
</protein>
<keyword evidence="1" id="KW-0472">Membrane</keyword>
<dbReference type="SUPFAM" id="SSF53335">
    <property type="entry name" value="S-adenosyl-L-methionine-dependent methyltransferases"/>
    <property type="match status" value="1"/>
</dbReference>
<proteinExistence type="predicted"/>
<evidence type="ECO:0000313" key="3">
    <source>
        <dbReference type="Proteomes" id="UP001186944"/>
    </source>
</evidence>